<dbReference type="Pfam" id="PF08236">
    <property type="entry name" value="SRI"/>
    <property type="match status" value="1"/>
</dbReference>
<dbReference type="CDD" id="cd00201">
    <property type="entry name" value="WW"/>
    <property type="match status" value="1"/>
</dbReference>
<evidence type="ECO:0000313" key="22">
    <source>
        <dbReference type="Proteomes" id="UP001175000"/>
    </source>
</evidence>
<dbReference type="InterPro" id="IPR036020">
    <property type="entry name" value="WW_dom_sf"/>
</dbReference>
<dbReference type="SUPFAM" id="SSF82199">
    <property type="entry name" value="SET domain"/>
    <property type="match status" value="1"/>
</dbReference>
<dbReference type="GO" id="GO:0005694">
    <property type="term" value="C:chromosome"/>
    <property type="evidence" value="ECO:0007669"/>
    <property type="project" value="UniProtKB-SubCell"/>
</dbReference>
<dbReference type="Gene3D" id="1.10.1740.100">
    <property type="entry name" value="Set2, Rpb1 interacting domain"/>
    <property type="match status" value="1"/>
</dbReference>
<comment type="catalytic activity">
    <reaction evidence="15">
        <text>L-lysyl(36)-[histone H3] + 3 S-adenosyl-L-methionine = N(6),N(6),N(6)-trimethyl-L-lysyl(36)-[histone H3] + 3 S-adenosyl-L-homocysteine + 3 H(+)</text>
        <dbReference type="Rhea" id="RHEA:60324"/>
        <dbReference type="Rhea" id="RHEA-COMP:9785"/>
        <dbReference type="Rhea" id="RHEA-COMP:15536"/>
        <dbReference type="ChEBI" id="CHEBI:15378"/>
        <dbReference type="ChEBI" id="CHEBI:29969"/>
        <dbReference type="ChEBI" id="CHEBI:57856"/>
        <dbReference type="ChEBI" id="CHEBI:59789"/>
        <dbReference type="ChEBI" id="CHEBI:61961"/>
        <dbReference type="EC" id="2.1.1.359"/>
    </reaction>
</comment>
<dbReference type="GO" id="GO:0032259">
    <property type="term" value="P:methylation"/>
    <property type="evidence" value="ECO:0007669"/>
    <property type="project" value="UniProtKB-KW"/>
</dbReference>
<dbReference type="PROSITE" id="PS50868">
    <property type="entry name" value="POST_SET"/>
    <property type="match status" value="1"/>
</dbReference>
<dbReference type="CDD" id="cd19172">
    <property type="entry name" value="SET_SETD2"/>
    <property type="match status" value="1"/>
</dbReference>
<protein>
    <recommendedName>
        <fullName evidence="5">Histone-lysine N-methyltransferase, H3 lysine-36 specific</fullName>
        <ecNumber evidence="4">2.1.1.359</ecNumber>
    </recommendedName>
    <alternativeName>
        <fullName evidence="14">SET domain-containing protein 2</fullName>
    </alternativeName>
</protein>
<feature type="domain" description="WW" evidence="17">
    <location>
        <begin position="561"/>
        <end position="593"/>
    </location>
</feature>
<comment type="caution">
    <text evidence="21">The sequence shown here is derived from an EMBL/GenBank/DDBJ whole genome shotgun (WGS) entry which is preliminary data.</text>
</comment>
<evidence type="ECO:0000256" key="6">
    <source>
        <dbReference type="ARBA" id="ARBA00022454"/>
    </source>
</evidence>
<keyword evidence="7" id="KW-0678">Repressor</keyword>
<proteinExistence type="predicted"/>
<dbReference type="InterPro" id="IPR038190">
    <property type="entry name" value="SRI_sf"/>
</dbReference>
<feature type="region of interest" description="Disordered" evidence="16">
    <location>
        <begin position="344"/>
        <end position="369"/>
    </location>
</feature>
<comment type="function">
    <text evidence="1">Histone methyltransferase that trimethylates histone H3 'Lys-36' forming H3K36me3. Involved in transcription elongation as well as in transcription repression.</text>
</comment>
<evidence type="ECO:0000259" key="19">
    <source>
        <dbReference type="PROSITE" id="PS50868"/>
    </source>
</evidence>
<reference evidence="21" key="1">
    <citation type="submission" date="2023-06" db="EMBL/GenBank/DDBJ databases">
        <title>Genome-scale phylogeny and comparative genomics of the fungal order Sordariales.</title>
        <authorList>
            <consortium name="Lawrence Berkeley National Laboratory"/>
            <person name="Hensen N."/>
            <person name="Bonometti L."/>
            <person name="Westerberg I."/>
            <person name="Brannstrom I.O."/>
            <person name="Guillou S."/>
            <person name="Cros-Aarteil S."/>
            <person name="Calhoun S."/>
            <person name="Haridas S."/>
            <person name="Kuo A."/>
            <person name="Mondo S."/>
            <person name="Pangilinan J."/>
            <person name="Riley R."/>
            <person name="Labutti K."/>
            <person name="Andreopoulos B."/>
            <person name="Lipzen A."/>
            <person name="Chen C."/>
            <person name="Yanf M."/>
            <person name="Daum C."/>
            <person name="Ng V."/>
            <person name="Clum A."/>
            <person name="Steindorff A."/>
            <person name="Ohm R."/>
            <person name="Martin F."/>
            <person name="Silar P."/>
            <person name="Natvig D."/>
            <person name="Lalanne C."/>
            <person name="Gautier V."/>
            <person name="Ament-Velasquez S.L."/>
            <person name="Kruys A."/>
            <person name="Hutchinson M.I."/>
            <person name="Powell A.J."/>
            <person name="Barry K."/>
            <person name="Miller A.N."/>
            <person name="Grigoriev I.V."/>
            <person name="Debuchy R."/>
            <person name="Gladieux P."/>
            <person name="Thoren M.H."/>
            <person name="Johannesson H."/>
        </authorList>
    </citation>
    <scope>NUCLEOTIDE SEQUENCE</scope>
    <source>
        <strain evidence="21">CBS 606.72</strain>
    </source>
</reference>
<feature type="compositionally biased region" description="Polar residues" evidence="16">
    <location>
        <begin position="621"/>
        <end position="636"/>
    </location>
</feature>
<evidence type="ECO:0000256" key="8">
    <source>
        <dbReference type="ARBA" id="ARBA00022603"/>
    </source>
</evidence>
<keyword evidence="6" id="KW-0158">Chromosome</keyword>
<dbReference type="SMART" id="SM00570">
    <property type="entry name" value="AWS"/>
    <property type="match status" value="1"/>
</dbReference>
<dbReference type="SMART" id="SM00508">
    <property type="entry name" value="PostSET"/>
    <property type="match status" value="1"/>
</dbReference>
<feature type="compositionally biased region" description="Polar residues" evidence="16">
    <location>
        <begin position="540"/>
        <end position="551"/>
    </location>
</feature>
<dbReference type="FunFam" id="2.170.270.10:FF:000033">
    <property type="entry name" value="Histone-lysine N-methyltransferase"/>
    <property type="match status" value="1"/>
</dbReference>
<comment type="subcellular location">
    <subcellularLocation>
        <location evidence="3">Chromosome</location>
    </subcellularLocation>
    <subcellularLocation>
        <location evidence="2">Nucleus</location>
    </subcellularLocation>
</comment>
<dbReference type="Proteomes" id="UP001175000">
    <property type="component" value="Unassembled WGS sequence"/>
</dbReference>
<dbReference type="EMBL" id="JAULSU010000003">
    <property type="protein sequence ID" value="KAK0623138.1"/>
    <property type="molecule type" value="Genomic_DNA"/>
</dbReference>
<keyword evidence="10" id="KW-0949">S-adenosyl-L-methionine</keyword>
<keyword evidence="8" id="KW-0489">Methyltransferase</keyword>
<keyword evidence="22" id="KW-1185">Reference proteome</keyword>
<dbReference type="GO" id="GO:0005634">
    <property type="term" value="C:nucleus"/>
    <property type="evidence" value="ECO:0007669"/>
    <property type="project" value="UniProtKB-SubCell"/>
</dbReference>
<sequence>MGESNHAPSARVGARLEERPKMNGSKLKREDTSASNTPSGSKMNSRASSLSPDGAKSATDSASPPDNITAPKLSRKASQKNVRSLLPLFDHLPDVTEESCSTFQVINDCLYGAKNMGSSEHEVLDCECTEEWRDSENHACGEDSDCINRATKIECVNSGCNCGNDCQNQRFQRKQYADVSVIKTDKKGFGLRANGDLQANDFVFEYIGEVINEPTFRSRMLKYDKEGIKHFYFMSLTRSEFVDATKKGNLGRFCNHSCNPNCYVDKWVVGDKLRMGIFTLRAIRAGEELVFNYNVDRYGADPQPCYCGEPNCTGFIGGKTQTERATKLPLATIEALGIDDGENWDTSVAKKPRKKKPTEDDEDYVNSVQPRGLDEDGVNKVMATLMQCKEKWIAVKLLARLQAAEDDHLRHRVVKMHGYLILKNTLNTFKDDTNVVLQILDILYKLPRITKNKISDSYIEAAVRPLALSDHDDVAFESKRLLEEWSKLETAYRIPRKKIDPTAPATINSFEEERRNMDRESASRPTPKPFQANVVIPTGPRSNIPQRSNFFGASRPRKLPTNLPTGWFVTTDQTGRYYFYDKKGNTTWQRPTTSAIEEPKASEKAQKDQRAIQDIIDSLTKEQPTPKNSANHTPQAGTPRPEPKKEKWRSLPIEKQMKIYENTLFPHVKYVMDKFHQKLPKEELKKFAREVNKKLVASDYKNNRVDNPTSITSKQEKKVKKYVKDFFDRAVVKYREHEKRKADRAAGTPAGSNSSEPGNAGADSAADVTVEDEVVLSDVEDGSPGSHSSERKRKRDDDDAESAGADTPSETPSLKRVKEDDAVESPSPPPPPPPPTDTPLTEEERSMREQEEALMRENEEAQRLEDEAEKSTKAPPRSANGMGGKPNGAAGTTGTVDMMDIDSHDPTDTHHLDSAEARKHEVLSH</sequence>
<evidence type="ECO:0000256" key="12">
    <source>
        <dbReference type="ARBA" id="ARBA00023163"/>
    </source>
</evidence>
<dbReference type="PROSITE" id="PS50280">
    <property type="entry name" value="SET"/>
    <property type="match status" value="1"/>
</dbReference>
<name>A0AA40C3L9_9PEZI</name>
<evidence type="ECO:0000256" key="14">
    <source>
        <dbReference type="ARBA" id="ARBA00030091"/>
    </source>
</evidence>
<evidence type="ECO:0000259" key="20">
    <source>
        <dbReference type="PROSITE" id="PS51215"/>
    </source>
</evidence>
<evidence type="ECO:0000256" key="2">
    <source>
        <dbReference type="ARBA" id="ARBA00004123"/>
    </source>
</evidence>
<accession>A0AA40C3L9</accession>
<dbReference type="PROSITE" id="PS50020">
    <property type="entry name" value="WW_DOMAIN_2"/>
    <property type="match status" value="1"/>
</dbReference>
<feature type="compositionally biased region" description="Basic and acidic residues" evidence="16">
    <location>
        <begin position="734"/>
        <end position="744"/>
    </location>
</feature>
<keyword evidence="9" id="KW-0808">Transferase</keyword>
<feature type="compositionally biased region" description="Basic and acidic residues" evidence="16">
    <location>
        <begin position="14"/>
        <end position="32"/>
    </location>
</feature>
<dbReference type="SUPFAM" id="SSF51045">
    <property type="entry name" value="WW domain"/>
    <property type="match status" value="1"/>
</dbReference>
<dbReference type="InterPro" id="IPR006560">
    <property type="entry name" value="AWS_dom"/>
</dbReference>
<feature type="compositionally biased region" description="Basic and acidic residues" evidence="16">
    <location>
        <begin position="597"/>
        <end position="611"/>
    </location>
</feature>
<feature type="compositionally biased region" description="Polar residues" evidence="16">
    <location>
        <begin position="33"/>
        <end position="51"/>
    </location>
</feature>
<evidence type="ECO:0000256" key="9">
    <source>
        <dbReference type="ARBA" id="ARBA00022679"/>
    </source>
</evidence>
<feature type="region of interest" description="Disordered" evidence="16">
    <location>
        <begin position="504"/>
        <end position="557"/>
    </location>
</feature>
<evidence type="ECO:0000256" key="5">
    <source>
        <dbReference type="ARBA" id="ARBA00018028"/>
    </source>
</evidence>
<feature type="compositionally biased region" description="Basic and acidic residues" evidence="16">
    <location>
        <begin position="901"/>
        <end position="925"/>
    </location>
</feature>
<evidence type="ECO:0000259" key="18">
    <source>
        <dbReference type="PROSITE" id="PS50280"/>
    </source>
</evidence>
<dbReference type="PROSITE" id="PS01159">
    <property type="entry name" value="WW_DOMAIN_1"/>
    <property type="match status" value="1"/>
</dbReference>
<dbReference type="Gene3D" id="2.20.70.10">
    <property type="match status" value="1"/>
</dbReference>
<evidence type="ECO:0000259" key="17">
    <source>
        <dbReference type="PROSITE" id="PS50020"/>
    </source>
</evidence>
<dbReference type="InterPro" id="IPR013257">
    <property type="entry name" value="SRI"/>
</dbReference>
<feature type="compositionally biased region" description="Basic and acidic residues" evidence="16">
    <location>
        <begin position="842"/>
        <end position="872"/>
    </location>
</feature>
<keyword evidence="11" id="KW-0805">Transcription regulation</keyword>
<evidence type="ECO:0000256" key="4">
    <source>
        <dbReference type="ARBA" id="ARBA00012178"/>
    </source>
</evidence>
<evidence type="ECO:0000256" key="1">
    <source>
        <dbReference type="ARBA" id="ARBA00003901"/>
    </source>
</evidence>
<dbReference type="SMART" id="SM00317">
    <property type="entry name" value="SET"/>
    <property type="match status" value="1"/>
</dbReference>
<feature type="domain" description="SET" evidence="18">
    <location>
        <begin position="177"/>
        <end position="294"/>
    </location>
</feature>
<evidence type="ECO:0000256" key="11">
    <source>
        <dbReference type="ARBA" id="ARBA00023015"/>
    </source>
</evidence>
<feature type="domain" description="Post-SET" evidence="19">
    <location>
        <begin position="301"/>
        <end position="317"/>
    </location>
</feature>
<dbReference type="SMART" id="SM00456">
    <property type="entry name" value="WW"/>
    <property type="match status" value="1"/>
</dbReference>
<dbReference type="PROSITE" id="PS51215">
    <property type="entry name" value="AWS"/>
    <property type="match status" value="1"/>
</dbReference>
<evidence type="ECO:0000256" key="13">
    <source>
        <dbReference type="ARBA" id="ARBA00023242"/>
    </source>
</evidence>
<dbReference type="GO" id="GO:0006355">
    <property type="term" value="P:regulation of DNA-templated transcription"/>
    <property type="evidence" value="ECO:0007669"/>
    <property type="project" value="InterPro"/>
</dbReference>
<dbReference type="PANTHER" id="PTHR22884">
    <property type="entry name" value="SET DOMAIN PROTEINS"/>
    <property type="match status" value="1"/>
</dbReference>
<dbReference type="InterPro" id="IPR046341">
    <property type="entry name" value="SET_dom_sf"/>
</dbReference>
<dbReference type="InterPro" id="IPR001214">
    <property type="entry name" value="SET_dom"/>
</dbReference>
<dbReference type="Pfam" id="PF17907">
    <property type="entry name" value="AWS"/>
    <property type="match status" value="1"/>
</dbReference>
<dbReference type="Gene3D" id="2.170.270.10">
    <property type="entry name" value="SET domain"/>
    <property type="match status" value="1"/>
</dbReference>
<feature type="compositionally biased region" description="Basic and acidic residues" evidence="16">
    <location>
        <begin position="511"/>
        <end position="522"/>
    </location>
</feature>
<dbReference type="InterPro" id="IPR025788">
    <property type="entry name" value="Set2_fungi"/>
</dbReference>
<evidence type="ECO:0000256" key="16">
    <source>
        <dbReference type="SAM" id="MobiDB-lite"/>
    </source>
</evidence>
<dbReference type="Pfam" id="PF00856">
    <property type="entry name" value="SET"/>
    <property type="match status" value="1"/>
</dbReference>
<feature type="domain" description="AWS" evidence="20">
    <location>
        <begin position="121"/>
        <end position="175"/>
    </location>
</feature>
<feature type="region of interest" description="Disordered" evidence="16">
    <location>
        <begin position="734"/>
        <end position="925"/>
    </location>
</feature>
<gene>
    <name evidence="21" type="ORF">B0T14DRAFT_426783</name>
</gene>
<dbReference type="InterPro" id="IPR003616">
    <property type="entry name" value="Post-SET_dom"/>
</dbReference>
<feature type="region of interest" description="Disordered" evidence="16">
    <location>
        <begin position="588"/>
        <end position="649"/>
    </location>
</feature>
<keyword evidence="13" id="KW-0539">Nucleus</keyword>
<dbReference type="PROSITE" id="PS51568">
    <property type="entry name" value="SAM_MT43_SET2_1"/>
    <property type="match status" value="1"/>
</dbReference>
<dbReference type="InterPro" id="IPR044437">
    <property type="entry name" value="SETD2/Set2_SET"/>
</dbReference>
<feature type="compositionally biased region" description="Acidic residues" evidence="16">
    <location>
        <begin position="769"/>
        <end position="781"/>
    </location>
</feature>
<dbReference type="GO" id="GO:0140955">
    <property type="term" value="F:histone H3K36 trimethyltransferase activity"/>
    <property type="evidence" value="ECO:0007669"/>
    <property type="project" value="UniProtKB-EC"/>
</dbReference>
<evidence type="ECO:0000256" key="15">
    <source>
        <dbReference type="ARBA" id="ARBA00047545"/>
    </source>
</evidence>
<dbReference type="AlphaFoldDB" id="A0AA40C3L9"/>
<evidence type="ECO:0000256" key="7">
    <source>
        <dbReference type="ARBA" id="ARBA00022491"/>
    </source>
</evidence>
<organism evidence="21 22">
    <name type="scientific">Immersiella caudata</name>
    <dbReference type="NCBI Taxonomy" id="314043"/>
    <lineage>
        <taxon>Eukaryota</taxon>
        <taxon>Fungi</taxon>
        <taxon>Dikarya</taxon>
        <taxon>Ascomycota</taxon>
        <taxon>Pezizomycotina</taxon>
        <taxon>Sordariomycetes</taxon>
        <taxon>Sordariomycetidae</taxon>
        <taxon>Sordariales</taxon>
        <taxon>Lasiosphaeriaceae</taxon>
        <taxon>Immersiella</taxon>
    </lineage>
</organism>
<evidence type="ECO:0000256" key="3">
    <source>
        <dbReference type="ARBA" id="ARBA00004286"/>
    </source>
</evidence>
<evidence type="ECO:0000256" key="10">
    <source>
        <dbReference type="ARBA" id="ARBA00022691"/>
    </source>
</evidence>
<keyword evidence="12" id="KW-0804">Transcription</keyword>
<feature type="region of interest" description="Disordered" evidence="16">
    <location>
        <begin position="1"/>
        <end position="79"/>
    </location>
</feature>
<dbReference type="InterPro" id="IPR001202">
    <property type="entry name" value="WW_dom"/>
</dbReference>
<dbReference type="EC" id="2.1.1.359" evidence="4"/>
<evidence type="ECO:0000313" key="21">
    <source>
        <dbReference type="EMBL" id="KAK0623138.1"/>
    </source>
</evidence>
<dbReference type="FunFam" id="1.10.1740.100:FF:000002">
    <property type="entry name" value="Histone-lysine N-methyltransferase"/>
    <property type="match status" value="1"/>
</dbReference>
<dbReference type="InterPro" id="IPR050777">
    <property type="entry name" value="SET2_Histone-Lys_MeTrsfase"/>
</dbReference>
<feature type="compositionally biased region" description="Pro residues" evidence="16">
    <location>
        <begin position="826"/>
        <end position="837"/>
    </location>
</feature>